<gene>
    <name evidence="1" type="ORF">FHI56_00495</name>
</gene>
<sequence>MPNNSYEDFLYDEDQRLHSVYEVQKEYEQNNGDISKYRDKMLCPECKRAKLRFTHKTSERRAFLSTFPTSNHEKGCSYNYDLASNRAVKQFVATLTDEQVHDRLEAMLNTLLPRYRRDNENAVNAEQENPFVIDIGARNHQLNRRAISRKSMNRWFDKADENNIFLFYGKVRLSVEETKTKKGKRYRLIVKTKRGVEWIQKTRIFRGMAKDAIDENTTYDLAVMGHLEFYNILPQIVTESWTSILYREARRKEETIKYIL</sequence>
<accession>A0AB37CIL0</accession>
<reference evidence="1 2" key="1">
    <citation type="submission" date="2019-06" db="EMBL/GenBank/DDBJ databases">
        <title>Complete genome sequence of Streptococcus salivarius LAB813.</title>
        <authorList>
            <person name="Levesque C.M."/>
            <person name="Gong S.-G."/>
            <person name="Dufour D."/>
            <person name="Barbour A."/>
        </authorList>
    </citation>
    <scope>NUCLEOTIDE SEQUENCE [LARGE SCALE GENOMIC DNA]</scope>
    <source>
        <strain evidence="1 2">LAB813</strain>
        <plasmid evidence="2">psal813</plasmid>
    </source>
</reference>
<geneLocation type="plasmid" evidence="2">
    <name>psal813</name>
</geneLocation>
<dbReference type="Proteomes" id="UP000322622">
    <property type="component" value="Plasmid pSAL813"/>
</dbReference>
<evidence type="ECO:0000313" key="1">
    <source>
        <dbReference type="EMBL" id="QEM31512.1"/>
    </source>
</evidence>
<keyword evidence="1" id="KW-0614">Plasmid</keyword>
<protein>
    <submittedName>
        <fullName evidence="1">Uncharacterized protein</fullName>
    </submittedName>
</protein>
<dbReference type="EMBL" id="CP040803">
    <property type="protein sequence ID" value="QEM31512.1"/>
    <property type="molecule type" value="Genomic_DNA"/>
</dbReference>
<organism evidence="1 2">
    <name type="scientific">Streptococcus salivarius</name>
    <dbReference type="NCBI Taxonomy" id="1304"/>
    <lineage>
        <taxon>Bacteria</taxon>
        <taxon>Bacillati</taxon>
        <taxon>Bacillota</taxon>
        <taxon>Bacilli</taxon>
        <taxon>Lactobacillales</taxon>
        <taxon>Streptococcaceae</taxon>
        <taxon>Streptococcus</taxon>
    </lineage>
</organism>
<proteinExistence type="predicted"/>
<evidence type="ECO:0000313" key="2">
    <source>
        <dbReference type="Proteomes" id="UP000322622"/>
    </source>
</evidence>
<dbReference type="RefSeq" id="WP_145517138.1">
    <property type="nucleotide sequence ID" value="NZ_CP040803.1"/>
</dbReference>
<dbReference type="AlphaFoldDB" id="A0AB37CIL0"/>
<name>A0AB37CIL0_STRSL</name>